<gene>
    <name evidence="4" type="ORF">GCM10009821_07250</name>
</gene>
<feature type="region of interest" description="Disordered" evidence="1">
    <location>
        <begin position="176"/>
        <end position="203"/>
    </location>
</feature>
<feature type="domain" description="LTD" evidence="3">
    <location>
        <begin position="24"/>
        <end position="167"/>
    </location>
</feature>
<dbReference type="PROSITE" id="PS51841">
    <property type="entry name" value="LTD"/>
    <property type="match status" value="1"/>
</dbReference>
<dbReference type="SUPFAM" id="SSF56219">
    <property type="entry name" value="DNase I-like"/>
    <property type="match status" value="1"/>
</dbReference>
<evidence type="ECO:0000313" key="4">
    <source>
        <dbReference type="EMBL" id="GAA2071835.1"/>
    </source>
</evidence>
<dbReference type="NCBIfam" id="NF033681">
    <property type="entry name" value="ExeM_NucH_DNase"/>
    <property type="match status" value="1"/>
</dbReference>
<evidence type="ECO:0000256" key="2">
    <source>
        <dbReference type="SAM" id="SignalP"/>
    </source>
</evidence>
<dbReference type="Pfam" id="PF03372">
    <property type="entry name" value="Exo_endo_phos"/>
    <property type="match status" value="1"/>
</dbReference>
<proteinExistence type="predicted"/>
<feature type="signal peptide" evidence="2">
    <location>
        <begin position="1"/>
        <end position="22"/>
    </location>
</feature>
<organism evidence="4 5">
    <name type="scientific">Aeromicrobium halocynthiae</name>
    <dbReference type="NCBI Taxonomy" id="560557"/>
    <lineage>
        <taxon>Bacteria</taxon>
        <taxon>Bacillati</taxon>
        <taxon>Actinomycetota</taxon>
        <taxon>Actinomycetes</taxon>
        <taxon>Propionibacteriales</taxon>
        <taxon>Nocardioidaceae</taxon>
        <taxon>Aeromicrobium</taxon>
    </lineage>
</organism>
<dbReference type="InterPro" id="IPR001322">
    <property type="entry name" value="Lamin_tail_dom"/>
</dbReference>
<dbReference type="RefSeq" id="WP_344324421.1">
    <property type="nucleotide sequence ID" value="NZ_BAAAPY010000001.1"/>
</dbReference>
<dbReference type="SUPFAM" id="SSF74853">
    <property type="entry name" value="Lamin A/C globular tail domain"/>
    <property type="match status" value="1"/>
</dbReference>
<accession>A0ABN2VT78</accession>
<dbReference type="CDD" id="cd10283">
    <property type="entry name" value="MnuA_DNase1-like"/>
    <property type="match status" value="1"/>
</dbReference>
<comment type="caution">
    <text evidence="4">The sequence shown here is derived from an EMBL/GenBank/DDBJ whole genome shotgun (WGS) entry which is preliminary data.</text>
</comment>
<dbReference type="InterPro" id="IPR005135">
    <property type="entry name" value="Endo/exonuclease/phosphatase"/>
</dbReference>
<name>A0ABN2VT78_9ACTN</name>
<dbReference type="InterPro" id="IPR047971">
    <property type="entry name" value="ExeM-like"/>
</dbReference>
<keyword evidence="2" id="KW-0732">Signal</keyword>
<dbReference type="Gene3D" id="3.60.10.10">
    <property type="entry name" value="Endonuclease/exonuclease/phosphatase"/>
    <property type="match status" value="1"/>
</dbReference>
<feature type="region of interest" description="Disordered" evidence="1">
    <location>
        <begin position="676"/>
        <end position="695"/>
    </location>
</feature>
<evidence type="ECO:0000256" key="1">
    <source>
        <dbReference type="SAM" id="MobiDB-lite"/>
    </source>
</evidence>
<keyword evidence="5" id="KW-1185">Reference proteome</keyword>
<reference evidence="4 5" key="1">
    <citation type="journal article" date="2019" name="Int. J. Syst. Evol. Microbiol.">
        <title>The Global Catalogue of Microorganisms (GCM) 10K type strain sequencing project: providing services to taxonomists for standard genome sequencing and annotation.</title>
        <authorList>
            <consortium name="The Broad Institute Genomics Platform"/>
            <consortium name="The Broad Institute Genome Sequencing Center for Infectious Disease"/>
            <person name="Wu L."/>
            <person name="Ma J."/>
        </authorList>
    </citation>
    <scope>NUCLEOTIDE SEQUENCE [LARGE SCALE GENOMIC DNA]</scope>
    <source>
        <strain evidence="4 5">JCM 15749</strain>
    </source>
</reference>
<sequence>MRRLRSLTASALAVAVAGGALVAGGVSAEAAPDGSGLVISEAYLNGGSAGATYRNKFVEVHNPTDEAVDVSGWSVQYRAYSSTSRFTGVIPLGDRRVPAGGTLLVSGNSNAANGEVLPTPDVSSSIAFSGNTNGGTLALVSSGTALEGDRDAVLAADDLVDLVGYGASTTFEGAAPASGYSVTSSLNRTEGRDTDDNAADLTAGAPTPTPCGAACDPEAAEPVDPTPMQIAEIQGPGASSPVQGDTVVTTGVVTAAYPTGGFDGVYLQTAGTGGEDLDDLTASHAVFVSSLDLARDVQVGDHVEVVGVVEESFGLTRVVADERYRVLDEPAASVKATELALPLDAAERERLESMLVAPVGDLTVTDNYSTHQYGEIGLASGTTALPQPTDVERPGTEAYRALVAENERRLVTLDDGRGTNFLSGTARNEPAPWLRPDNEVRVGAPVTVTDPVILDFRFGLWRLQPTAPLTAEEEPATFGSTRSAAPSVDGDVKVAAFNVLNYFVTTGADYEANGLGTCTYYTDRAGAPVTVNRCTGVGPRGAADDANLARQEAKIVAAINSLEAEVVALQEIENSAAFGIDRDTALRALVAALNEDAGRERWSVVASPADVPQPEDVIRTAFIHDTDAIETVGESVILDDPAFDNARDPLAQTFRPVGAGADDDFVVINNHFKSKGSGTGEDADAGDGQGASNASRVRQAQALTTFAAERAEAAGTDLTFLTGDFNSYSREDPVEVIRDAGFVDAPRELDAGATYLFGGRVGSLDHVFVSEAGFERVTDAAIWNINAVESVAREYSRFNGNVTNLYDASVFRASDHDPVVVGFSTTSDPGPEPEPGRSPSTITVESARIGLLGRLAVTVDTPGRVVDSGLVVVQRGFLPVGFGIVRDGRATVYVAGLRSGVDCRLTYSGDRRTAPSSLIHRVAR</sequence>
<dbReference type="InterPro" id="IPR036691">
    <property type="entry name" value="Endo/exonu/phosph_ase_sf"/>
</dbReference>
<dbReference type="Proteomes" id="UP001501480">
    <property type="component" value="Unassembled WGS sequence"/>
</dbReference>
<evidence type="ECO:0000313" key="5">
    <source>
        <dbReference type="Proteomes" id="UP001501480"/>
    </source>
</evidence>
<dbReference type="EMBL" id="BAAAPY010000001">
    <property type="protein sequence ID" value="GAA2071835.1"/>
    <property type="molecule type" value="Genomic_DNA"/>
</dbReference>
<dbReference type="InterPro" id="IPR036415">
    <property type="entry name" value="Lamin_tail_dom_sf"/>
</dbReference>
<dbReference type="Pfam" id="PF00932">
    <property type="entry name" value="LTD"/>
    <property type="match status" value="1"/>
</dbReference>
<dbReference type="PANTHER" id="PTHR42834:SF1">
    <property type="entry name" value="ENDONUCLEASE_EXONUCLEASE_PHOSPHATASE FAMILY PROTEIN (AFU_ORTHOLOGUE AFUA_3G09210)"/>
    <property type="match status" value="1"/>
</dbReference>
<feature type="chain" id="PRO_5045350870" description="LTD domain-containing protein" evidence="2">
    <location>
        <begin position="23"/>
        <end position="924"/>
    </location>
</feature>
<protein>
    <recommendedName>
        <fullName evidence="3">LTD domain-containing protein</fullName>
    </recommendedName>
</protein>
<dbReference type="PANTHER" id="PTHR42834">
    <property type="entry name" value="ENDONUCLEASE/EXONUCLEASE/PHOSPHATASE FAMILY PROTEIN (AFU_ORTHOLOGUE AFUA_3G09210)"/>
    <property type="match status" value="1"/>
</dbReference>
<evidence type="ECO:0000259" key="3">
    <source>
        <dbReference type="PROSITE" id="PS51841"/>
    </source>
</evidence>